<dbReference type="EMBL" id="OGUS01000138">
    <property type="protein sequence ID" value="SPC20638.1"/>
    <property type="molecule type" value="Genomic_DNA"/>
</dbReference>
<reference evidence="7 10" key="2">
    <citation type="submission" date="2021-02" db="EMBL/GenBank/DDBJ databases">
        <title>Complete Genome Sequence of Cupriavidus oxalaticus Strain Ox1, a Soil Oxalate-Degrading Species.</title>
        <authorList>
            <person name="Palmieri F."/>
            <person name="Udriet P."/>
            <person name="Deuasquier M."/>
            <person name="Beaudoing E."/>
            <person name="Johnson S.L."/>
            <person name="Davenport K.W."/>
            <person name="Chain P.S."/>
            <person name="Bindschedler S."/>
            <person name="Junier P."/>
        </authorList>
    </citation>
    <scope>NUCLEOTIDE SEQUENCE [LARGE SCALE GENOMIC DNA]</scope>
    <source>
        <strain evidence="7 10">Ox1</strain>
    </source>
</reference>
<dbReference type="Gene3D" id="1.10.10.60">
    <property type="entry name" value="Homeodomain-like"/>
    <property type="match status" value="1"/>
</dbReference>
<dbReference type="PANTHER" id="PTHR32071">
    <property type="entry name" value="TRANSCRIPTIONAL REGULATORY PROTEIN"/>
    <property type="match status" value="1"/>
</dbReference>
<geneLocation type="plasmid" evidence="9">
    <name>co2235_mp</name>
</geneLocation>
<dbReference type="CDD" id="cd00009">
    <property type="entry name" value="AAA"/>
    <property type="match status" value="1"/>
</dbReference>
<dbReference type="Gene3D" id="1.10.8.60">
    <property type="match status" value="1"/>
</dbReference>
<dbReference type="InterPro" id="IPR002078">
    <property type="entry name" value="Sigma_54_int"/>
</dbReference>
<dbReference type="SMART" id="SM00382">
    <property type="entry name" value="AAA"/>
    <property type="match status" value="1"/>
</dbReference>
<dbReference type="SUPFAM" id="SSF55785">
    <property type="entry name" value="PYP-like sensor domain (PAS domain)"/>
    <property type="match status" value="1"/>
</dbReference>
<dbReference type="GeneID" id="303490209"/>
<evidence type="ECO:0000259" key="5">
    <source>
        <dbReference type="PROSITE" id="PS50045"/>
    </source>
</evidence>
<dbReference type="InterPro" id="IPR035965">
    <property type="entry name" value="PAS-like_dom_sf"/>
</dbReference>
<evidence type="ECO:0000256" key="3">
    <source>
        <dbReference type="ARBA" id="ARBA00023015"/>
    </source>
</evidence>
<dbReference type="Gene3D" id="3.40.50.300">
    <property type="entry name" value="P-loop containing nucleotide triphosphate hydrolases"/>
    <property type="match status" value="1"/>
</dbReference>
<dbReference type="NCBIfam" id="TIGR00229">
    <property type="entry name" value="sensory_box"/>
    <property type="match status" value="1"/>
</dbReference>
<reference evidence="8 9" key="1">
    <citation type="submission" date="2018-01" db="EMBL/GenBank/DDBJ databases">
        <authorList>
            <person name="Clerissi C."/>
        </authorList>
    </citation>
    <scope>NUCLEOTIDE SEQUENCE [LARGE SCALE GENOMIC DNA]</scope>
    <source>
        <strain evidence="8">Cupriavidus oxalaticus LMG 2235</strain>
        <plasmid evidence="9">co2235_mp</plasmid>
    </source>
</reference>
<dbReference type="InterPro" id="IPR025943">
    <property type="entry name" value="Sigma_54_int_dom_ATP-bd_2"/>
</dbReference>
<dbReference type="Proteomes" id="UP000623307">
    <property type="component" value="Chromosome 1"/>
</dbReference>
<keyword evidence="10" id="KW-1185">Reference proteome</keyword>
<dbReference type="RefSeq" id="WP_063237546.1">
    <property type="nucleotide sequence ID" value="NZ_CP069809.1"/>
</dbReference>
<sequence length="460" mass="49863">MPFPELSGTSDPHASFLKLVLDHVSDCLVAVDTEGIVVLINEPYCKLLGGSEADFLGRHITEVVSPHTHLHKVARGEEVVCGAPLEVRGCKLITRQVPVVQEGRIVGAVGLALFSNYELLKRTYSLAFSPSIALQNARSGWTTQHTANDILGNGPEMDELRQQIRVASAHAFPTLLQGETGTGKELAAHAIHSGSDRAQRPFVWVNCASIPEQLIDAELFGYEGGSFTGASSRGKPGKFELASGGTLFLDEIGDMPLALQTSLLRAIQHQQIVRVGGTAPIAVDVRIICATHRNLAQSVEDGRFRADLYFRLAMFRIALPALRERSDLHGLITQLYARLLARHGLAPRGLSSDVLNALKRHSWPGNVRELEGVLIRYNLDGKLDLSSIQGHAEAKASIAPATFDLHAHLEREKAAIIHAALRHCSQDRNRAAALLGISRASLYRELQAARPKSLTGSSSS</sequence>
<name>A0A976GCI5_9BURK</name>
<dbReference type="Proteomes" id="UP000256862">
    <property type="component" value="Plasmid CO2235_mp"/>
</dbReference>
<dbReference type="EMBL" id="CP069811">
    <property type="protein sequence ID" value="QRQ91277.1"/>
    <property type="molecule type" value="Genomic_DNA"/>
</dbReference>
<keyword evidence="8" id="KW-0238">DNA-binding</keyword>
<evidence type="ECO:0000259" key="6">
    <source>
        <dbReference type="PROSITE" id="PS50112"/>
    </source>
</evidence>
<dbReference type="Gene3D" id="3.30.450.20">
    <property type="entry name" value="PAS domain"/>
    <property type="match status" value="1"/>
</dbReference>
<keyword evidence="1" id="KW-0547">Nucleotide-binding</keyword>
<keyword evidence="4" id="KW-0804">Transcription</keyword>
<evidence type="ECO:0000313" key="10">
    <source>
        <dbReference type="Proteomes" id="UP000623307"/>
    </source>
</evidence>
<organism evidence="8 9">
    <name type="scientific">Cupriavidus oxalaticus</name>
    <dbReference type="NCBI Taxonomy" id="96344"/>
    <lineage>
        <taxon>Bacteria</taxon>
        <taxon>Pseudomonadati</taxon>
        <taxon>Pseudomonadota</taxon>
        <taxon>Betaproteobacteria</taxon>
        <taxon>Burkholderiales</taxon>
        <taxon>Burkholderiaceae</taxon>
        <taxon>Cupriavidus</taxon>
    </lineage>
</organism>
<dbReference type="PROSITE" id="PS50112">
    <property type="entry name" value="PAS"/>
    <property type="match status" value="1"/>
</dbReference>
<proteinExistence type="predicted"/>
<keyword evidence="2" id="KW-0067">ATP-binding</keyword>
<dbReference type="OrthoDB" id="9761705at2"/>
<dbReference type="CDD" id="cd00130">
    <property type="entry name" value="PAS"/>
    <property type="match status" value="1"/>
</dbReference>
<evidence type="ECO:0000313" key="9">
    <source>
        <dbReference type="Proteomes" id="UP000256862"/>
    </source>
</evidence>
<dbReference type="InterPro" id="IPR009057">
    <property type="entry name" value="Homeodomain-like_sf"/>
</dbReference>
<dbReference type="GO" id="GO:0006355">
    <property type="term" value="P:regulation of DNA-templated transcription"/>
    <property type="evidence" value="ECO:0007669"/>
    <property type="project" value="InterPro"/>
</dbReference>
<evidence type="ECO:0000256" key="1">
    <source>
        <dbReference type="ARBA" id="ARBA00022741"/>
    </source>
</evidence>
<dbReference type="PROSITE" id="PS00676">
    <property type="entry name" value="SIGMA54_INTERACT_2"/>
    <property type="match status" value="1"/>
</dbReference>
<dbReference type="InterPro" id="IPR003593">
    <property type="entry name" value="AAA+_ATPase"/>
</dbReference>
<dbReference type="PROSITE" id="PS50045">
    <property type="entry name" value="SIGMA54_INTERACT_4"/>
    <property type="match status" value="1"/>
</dbReference>
<dbReference type="SUPFAM" id="SSF46689">
    <property type="entry name" value="Homeodomain-like"/>
    <property type="match status" value="1"/>
</dbReference>
<gene>
    <name evidence="8" type="ORF">CO2235_MP30013</name>
    <name evidence="7" type="ORF">JTE92_11775</name>
</gene>
<protein>
    <submittedName>
        <fullName evidence="7">Sigma 54-interacting transcriptional regulator</fullName>
    </submittedName>
    <submittedName>
        <fullName evidence="8">Transcriptional regulator containing PAS, AAA-type ATPase, and DNA-binding domains</fullName>
    </submittedName>
</protein>
<dbReference type="SMART" id="SM00091">
    <property type="entry name" value="PAS"/>
    <property type="match status" value="1"/>
</dbReference>
<dbReference type="InterPro" id="IPR013656">
    <property type="entry name" value="PAS_4"/>
</dbReference>
<dbReference type="AlphaFoldDB" id="A0A976GCI5"/>
<feature type="domain" description="Sigma-54 factor interaction" evidence="5">
    <location>
        <begin position="150"/>
        <end position="379"/>
    </location>
</feature>
<dbReference type="GO" id="GO:0005524">
    <property type="term" value="F:ATP binding"/>
    <property type="evidence" value="ECO:0007669"/>
    <property type="project" value="UniProtKB-KW"/>
</dbReference>
<evidence type="ECO:0000313" key="7">
    <source>
        <dbReference type="EMBL" id="QRQ91277.1"/>
    </source>
</evidence>
<accession>A0A976GCI5</accession>
<dbReference type="InterPro" id="IPR058031">
    <property type="entry name" value="AAA_lid_NorR"/>
</dbReference>
<keyword evidence="3" id="KW-0805">Transcription regulation</keyword>
<dbReference type="InterPro" id="IPR027417">
    <property type="entry name" value="P-loop_NTPase"/>
</dbReference>
<dbReference type="Pfam" id="PF25601">
    <property type="entry name" value="AAA_lid_14"/>
    <property type="match status" value="1"/>
</dbReference>
<dbReference type="PANTHER" id="PTHR32071:SF57">
    <property type="entry name" value="C4-DICARBOXYLATE TRANSPORT TRANSCRIPTIONAL REGULATORY PROTEIN DCTD"/>
    <property type="match status" value="1"/>
</dbReference>
<dbReference type="FunFam" id="3.40.50.300:FF:000006">
    <property type="entry name" value="DNA-binding transcriptional regulator NtrC"/>
    <property type="match status" value="1"/>
</dbReference>
<dbReference type="InterPro" id="IPR000014">
    <property type="entry name" value="PAS"/>
</dbReference>
<feature type="domain" description="PAS" evidence="6">
    <location>
        <begin position="13"/>
        <end position="66"/>
    </location>
</feature>
<dbReference type="GO" id="GO:0043565">
    <property type="term" value="F:sequence-specific DNA binding"/>
    <property type="evidence" value="ECO:0007669"/>
    <property type="project" value="InterPro"/>
</dbReference>
<dbReference type="InterPro" id="IPR002197">
    <property type="entry name" value="HTH_Fis"/>
</dbReference>
<dbReference type="Pfam" id="PF00158">
    <property type="entry name" value="Sigma54_activat"/>
    <property type="match status" value="1"/>
</dbReference>
<dbReference type="Pfam" id="PF02954">
    <property type="entry name" value="HTH_8"/>
    <property type="match status" value="1"/>
</dbReference>
<evidence type="ECO:0000256" key="4">
    <source>
        <dbReference type="ARBA" id="ARBA00023163"/>
    </source>
</evidence>
<dbReference type="SUPFAM" id="SSF52540">
    <property type="entry name" value="P-loop containing nucleoside triphosphate hydrolases"/>
    <property type="match status" value="1"/>
</dbReference>
<evidence type="ECO:0000256" key="2">
    <source>
        <dbReference type="ARBA" id="ARBA00022840"/>
    </source>
</evidence>
<evidence type="ECO:0000313" key="8">
    <source>
        <dbReference type="EMBL" id="SPC20638.1"/>
    </source>
</evidence>
<dbReference type="Pfam" id="PF08448">
    <property type="entry name" value="PAS_4"/>
    <property type="match status" value="1"/>
</dbReference>